<evidence type="ECO:0000256" key="3">
    <source>
        <dbReference type="SAM" id="MobiDB-lite"/>
    </source>
</evidence>
<keyword evidence="1" id="KW-0732">Signal</keyword>
<evidence type="ECO:0000259" key="4">
    <source>
        <dbReference type="Pfam" id="PF00149"/>
    </source>
</evidence>
<keyword evidence="6" id="KW-1185">Reference proteome</keyword>
<dbReference type="STRING" id="48467.SAMN02745166_03558"/>
<name>A0A1T4YK28_9BACT</name>
<dbReference type="RefSeq" id="WP_176159500.1">
    <property type="nucleotide sequence ID" value="NZ_FUYE01000013.1"/>
</dbReference>
<feature type="domain" description="Calcineurin-like phosphoesterase" evidence="4">
    <location>
        <begin position="37"/>
        <end position="290"/>
    </location>
</feature>
<feature type="region of interest" description="Disordered" evidence="3">
    <location>
        <begin position="97"/>
        <end position="116"/>
    </location>
</feature>
<evidence type="ECO:0000313" key="5">
    <source>
        <dbReference type="EMBL" id="SKB02149.1"/>
    </source>
</evidence>
<dbReference type="EMBL" id="FUYE01000013">
    <property type="protein sequence ID" value="SKB02149.1"/>
    <property type="molecule type" value="Genomic_DNA"/>
</dbReference>
<sequence length="367" mass="41360">MNRRRALKTLFCSSAALSLNLQSEAEAKVASKAIHLLAIGDFGTGGSDQKAVAKAMREFVVSKKIQPAGLWMLGDNIYGSTIERAAKDRAEKAWKEAKELEKQKDGPKAKPKDSYYKESSKDAFSVKSKRWQTDIEEMYPRSIFPGPQWAVLGNHDYHDNIGGEKVQLAYAKKEGVRWHMPEKWYRVDLGSPEPLVTFLAVDTNFPVISGTKHKKTGKIQSHMSEKEHAKQNEWLKAELAKPRAPFTVVVGHHPLYSNGIHRDTKPLIEEWGKLFQEHKVHAYLCGHDHDMQHLELEGLFTSFILSGGGGARVRELTNKERKMPYGDHLNGFTHIQIEPHSLTISHHALNGGVLHRLVKKQDGKVIV</sequence>
<dbReference type="Proteomes" id="UP000190774">
    <property type="component" value="Unassembled WGS sequence"/>
</dbReference>
<dbReference type="InterPro" id="IPR051558">
    <property type="entry name" value="Metallophosphoesterase_PAP"/>
</dbReference>
<evidence type="ECO:0000256" key="2">
    <source>
        <dbReference type="ARBA" id="ARBA00022801"/>
    </source>
</evidence>
<gene>
    <name evidence="5" type="ORF">SAMN02745166_03558</name>
</gene>
<evidence type="ECO:0000313" key="6">
    <source>
        <dbReference type="Proteomes" id="UP000190774"/>
    </source>
</evidence>
<dbReference type="PANTHER" id="PTHR10161:SF14">
    <property type="entry name" value="TARTRATE-RESISTANT ACID PHOSPHATASE TYPE 5"/>
    <property type="match status" value="1"/>
</dbReference>
<dbReference type="SUPFAM" id="SSF56300">
    <property type="entry name" value="Metallo-dependent phosphatases"/>
    <property type="match status" value="1"/>
</dbReference>
<protein>
    <submittedName>
        <fullName evidence="5">Calcineurin-like phosphoesterase</fullName>
    </submittedName>
</protein>
<keyword evidence="2" id="KW-0378">Hydrolase</keyword>
<dbReference type="AlphaFoldDB" id="A0A1T4YK28"/>
<dbReference type="PANTHER" id="PTHR10161">
    <property type="entry name" value="TARTRATE-RESISTANT ACID PHOSPHATASE TYPE 5"/>
    <property type="match status" value="1"/>
</dbReference>
<reference evidence="6" key="1">
    <citation type="submission" date="2017-02" db="EMBL/GenBank/DDBJ databases">
        <authorList>
            <person name="Varghese N."/>
            <person name="Submissions S."/>
        </authorList>
    </citation>
    <scope>NUCLEOTIDE SEQUENCE [LARGE SCALE GENOMIC DNA]</scope>
    <source>
        <strain evidence="6">ATCC 700200</strain>
    </source>
</reference>
<dbReference type="Pfam" id="PF00149">
    <property type="entry name" value="Metallophos"/>
    <property type="match status" value="1"/>
</dbReference>
<dbReference type="GO" id="GO:0016787">
    <property type="term" value="F:hydrolase activity"/>
    <property type="evidence" value="ECO:0007669"/>
    <property type="project" value="UniProtKB-KW"/>
</dbReference>
<proteinExistence type="predicted"/>
<dbReference type="InterPro" id="IPR004843">
    <property type="entry name" value="Calcineurin-like_PHP"/>
</dbReference>
<accession>A0A1T4YK28</accession>
<evidence type="ECO:0000256" key="1">
    <source>
        <dbReference type="ARBA" id="ARBA00022729"/>
    </source>
</evidence>
<organism evidence="5 6">
    <name type="scientific">Prosthecobacter debontii</name>
    <dbReference type="NCBI Taxonomy" id="48467"/>
    <lineage>
        <taxon>Bacteria</taxon>
        <taxon>Pseudomonadati</taxon>
        <taxon>Verrucomicrobiota</taxon>
        <taxon>Verrucomicrobiia</taxon>
        <taxon>Verrucomicrobiales</taxon>
        <taxon>Verrucomicrobiaceae</taxon>
        <taxon>Prosthecobacter</taxon>
    </lineage>
</organism>
<dbReference type="InterPro" id="IPR029052">
    <property type="entry name" value="Metallo-depent_PP-like"/>
</dbReference>
<dbReference type="Gene3D" id="3.60.21.10">
    <property type="match status" value="2"/>
</dbReference>